<feature type="signal peptide" evidence="1">
    <location>
        <begin position="1"/>
        <end position="17"/>
    </location>
</feature>
<dbReference type="EMBL" id="KV453842">
    <property type="protein sequence ID" value="ODV90196.1"/>
    <property type="molecule type" value="Genomic_DNA"/>
</dbReference>
<organism evidence="2 3">
    <name type="scientific">Tortispora caseinolytica NRRL Y-17796</name>
    <dbReference type="NCBI Taxonomy" id="767744"/>
    <lineage>
        <taxon>Eukaryota</taxon>
        <taxon>Fungi</taxon>
        <taxon>Dikarya</taxon>
        <taxon>Ascomycota</taxon>
        <taxon>Saccharomycotina</taxon>
        <taxon>Trigonopsidomycetes</taxon>
        <taxon>Trigonopsidales</taxon>
        <taxon>Trigonopsidaceae</taxon>
        <taxon>Tortispora</taxon>
    </lineage>
</organism>
<reference evidence="3" key="1">
    <citation type="submission" date="2016-02" db="EMBL/GenBank/DDBJ databases">
        <title>Comparative genomics of biotechnologically important yeasts.</title>
        <authorList>
            <consortium name="DOE Joint Genome Institute"/>
            <person name="Riley R."/>
            <person name="Haridas S."/>
            <person name="Wolfe K.H."/>
            <person name="Lopes M.R."/>
            <person name="Hittinger C.T."/>
            <person name="Goker M."/>
            <person name="Salamov A."/>
            <person name="Wisecaver J."/>
            <person name="Long T.M."/>
            <person name="Aerts A.L."/>
            <person name="Barry K."/>
            <person name="Choi C."/>
            <person name="Clum A."/>
            <person name="Coughlan A.Y."/>
            <person name="Deshpande S."/>
            <person name="Douglass A.P."/>
            <person name="Hanson S.J."/>
            <person name="Klenk H.-P."/>
            <person name="Labutti K."/>
            <person name="Lapidus A."/>
            <person name="Lindquist E."/>
            <person name="Lipzen A."/>
            <person name="Meier-Kolthoff J.P."/>
            <person name="Ohm R.A."/>
            <person name="Otillar R.P."/>
            <person name="Pangilinan J."/>
            <person name="Peng Y."/>
            <person name="Rokas A."/>
            <person name="Rosa C.A."/>
            <person name="Scheuner C."/>
            <person name="Sibirny A.A."/>
            <person name="Slot J.C."/>
            <person name="Stielow J.B."/>
            <person name="Sun H."/>
            <person name="Kurtzman C.P."/>
            <person name="Blackwell M."/>
            <person name="Jeffries T.W."/>
            <person name="Grigoriev I.V."/>
        </authorList>
    </citation>
    <scope>NUCLEOTIDE SEQUENCE [LARGE SCALE GENOMIC DNA]</scope>
    <source>
        <strain evidence="3">NRRL Y-17796</strain>
    </source>
</reference>
<gene>
    <name evidence="2" type="ORF">CANCADRAFT_102927</name>
</gene>
<evidence type="ECO:0000256" key="1">
    <source>
        <dbReference type="SAM" id="SignalP"/>
    </source>
</evidence>
<proteinExistence type="predicted"/>
<evidence type="ECO:0000313" key="2">
    <source>
        <dbReference type="EMBL" id="ODV90196.1"/>
    </source>
</evidence>
<protein>
    <recommendedName>
        <fullName evidence="4">Secreted protein</fullName>
    </recommendedName>
</protein>
<name>A0A1E4TEL7_9ASCO</name>
<evidence type="ECO:0008006" key="4">
    <source>
        <dbReference type="Google" id="ProtNLM"/>
    </source>
</evidence>
<keyword evidence="3" id="KW-1185">Reference proteome</keyword>
<dbReference type="PROSITE" id="PS51257">
    <property type="entry name" value="PROKAR_LIPOPROTEIN"/>
    <property type="match status" value="1"/>
</dbReference>
<sequence>MPFRVTIGLLGTQGCVLYCFVISPHQTACPCSFNGLHTARAYSLSWLNTVSEYPPLQLLHRRLLPTFSEALLSPLMNFNYDIVVVPHVPPRVLSLALHIATQVQITLELAMLSCVR</sequence>
<evidence type="ECO:0000313" key="3">
    <source>
        <dbReference type="Proteomes" id="UP000095023"/>
    </source>
</evidence>
<dbReference type="Proteomes" id="UP000095023">
    <property type="component" value="Unassembled WGS sequence"/>
</dbReference>
<keyword evidence="1" id="KW-0732">Signal</keyword>
<accession>A0A1E4TEL7</accession>
<feature type="chain" id="PRO_5009163221" description="Secreted protein" evidence="1">
    <location>
        <begin position="18"/>
        <end position="116"/>
    </location>
</feature>
<dbReference type="AlphaFoldDB" id="A0A1E4TEL7"/>